<organism evidence="4 5">
    <name type="scientific">Vigna mungo</name>
    <name type="common">Black gram</name>
    <name type="synonym">Phaseolus mungo</name>
    <dbReference type="NCBI Taxonomy" id="3915"/>
    <lineage>
        <taxon>Eukaryota</taxon>
        <taxon>Viridiplantae</taxon>
        <taxon>Streptophyta</taxon>
        <taxon>Embryophyta</taxon>
        <taxon>Tracheophyta</taxon>
        <taxon>Spermatophyta</taxon>
        <taxon>Magnoliopsida</taxon>
        <taxon>eudicotyledons</taxon>
        <taxon>Gunneridae</taxon>
        <taxon>Pentapetalae</taxon>
        <taxon>rosids</taxon>
        <taxon>fabids</taxon>
        <taxon>Fabales</taxon>
        <taxon>Fabaceae</taxon>
        <taxon>Papilionoideae</taxon>
        <taxon>50 kb inversion clade</taxon>
        <taxon>NPAAA clade</taxon>
        <taxon>indigoferoid/millettioid clade</taxon>
        <taxon>Phaseoleae</taxon>
        <taxon>Vigna</taxon>
    </lineage>
</organism>
<keyword evidence="5" id="KW-1185">Reference proteome</keyword>
<dbReference type="EMBL" id="CP144696">
    <property type="protein sequence ID" value="WVZ11947.1"/>
    <property type="molecule type" value="Genomic_DNA"/>
</dbReference>
<dbReference type="PANTHER" id="PTHR10903">
    <property type="entry name" value="GTPASE, IMAP FAMILY MEMBER-RELATED"/>
    <property type="match status" value="1"/>
</dbReference>
<reference evidence="4 5" key="1">
    <citation type="journal article" date="2023" name="Life. Sci Alliance">
        <title>Evolutionary insights into 3D genome organization and epigenetic landscape of Vigna mungo.</title>
        <authorList>
            <person name="Junaid A."/>
            <person name="Singh B."/>
            <person name="Bhatia S."/>
        </authorList>
    </citation>
    <scope>NUCLEOTIDE SEQUENCE [LARGE SCALE GENOMIC DNA]</scope>
    <source>
        <strain evidence="4">Urdbean</strain>
    </source>
</reference>
<protein>
    <recommendedName>
        <fullName evidence="3">AIG1-type G domain-containing protein</fullName>
    </recommendedName>
</protein>
<evidence type="ECO:0000259" key="3">
    <source>
        <dbReference type="Pfam" id="PF04548"/>
    </source>
</evidence>
<dbReference type="InterPro" id="IPR006703">
    <property type="entry name" value="G_AIG1"/>
</dbReference>
<dbReference type="AlphaFoldDB" id="A0AAQ3NNZ5"/>
<keyword evidence="2" id="KW-0342">GTP-binding</keyword>
<accession>A0AAQ3NNZ5</accession>
<dbReference type="PANTHER" id="PTHR10903:SF184">
    <property type="entry name" value="GTP-BINDING PROTEIN A"/>
    <property type="match status" value="1"/>
</dbReference>
<dbReference type="GO" id="GO:0005525">
    <property type="term" value="F:GTP binding"/>
    <property type="evidence" value="ECO:0007669"/>
    <property type="project" value="UniProtKB-KW"/>
</dbReference>
<evidence type="ECO:0000256" key="2">
    <source>
        <dbReference type="ARBA" id="ARBA00023134"/>
    </source>
</evidence>
<dbReference type="InterPro" id="IPR045058">
    <property type="entry name" value="GIMA/IAN/Toc"/>
</dbReference>
<evidence type="ECO:0000313" key="4">
    <source>
        <dbReference type="EMBL" id="WVZ11947.1"/>
    </source>
</evidence>
<proteinExistence type="predicted"/>
<keyword evidence="1" id="KW-0547">Nucleotide-binding</keyword>
<dbReference type="Proteomes" id="UP001374535">
    <property type="component" value="Chromosome 5"/>
</dbReference>
<evidence type="ECO:0000313" key="5">
    <source>
        <dbReference type="Proteomes" id="UP001374535"/>
    </source>
</evidence>
<sequence length="201" mass="21483">MGGSSIDDDWELTSSSSNEVRTVVLVGRTGYGKSATGNTILGRKVFKSRASSSGVSMTCELGTTELDDGVRVNVIDTPGRAGAEESVDSIRGIGNIVVKSRAFSYFVCTLRLVLKLRGIAQGSRSIVRRLSDNIVSMRLPIGSIGTGLGKGLGPTTPLAQICVEGMIWHWFKLSWETLNLSPMGYCGDHQSGNPFSQLKPL</sequence>
<dbReference type="InterPro" id="IPR027417">
    <property type="entry name" value="P-loop_NTPase"/>
</dbReference>
<name>A0AAQ3NNZ5_VIGMU</name>
<dbReference type="SUPFAM" id="SSF52540">
    <property type="entry name" value="P-loop containing nucleoside triphosphate hydrolases"/>
    <property type="match status" value="1"/>
</dbReference>
<feature type="domain" description="AIG1-type G" evidence="3">
    <location>
        <begin position="21"/>
        <end position="131"/>
    </location>
</feature>
<gene>
    <name evidence="4" type="ORF">V8G54_016477</name>
</gene>
<dbReference type="Gene3D" id="3.40.50.300">
    <property type="entry name" value="P-loop containing nucleotide triphosphate hydrolases"/>
    <property type="match status" value="1"/>
</dbReference>
<evidence type="ECO:0000256" key="1">
    <source>
        <dbReference type="ARBA" id="ARBA00022741"/>
    </source>
</evidence>
<dbReference type="Pfam" id="PF04548">
    <property type="entry name" value="AIG1"/>
    <property type="match status" value="1"/>
</dbReference>